<protein>
    <submittedName>
        <fullName evidence="3">Uncharacterized protein</fullName>
    </submittedName>
</protein>
<gene>
    <name evidence="3" type="ORF">JMJ35_005562</name>
</gene>
<comment type="caution">
    <text evidence="3">The sequence shown here is derived from an EMBL/GenBank/DDBJ whole genome shotgun (WGS) entry which is preliminary data.</text>
</comment>
<evidence type="ECO:0000313" key="3">
    <source>
        <dbReference type="EMBL" id="KAK0512434.1"/>
    </source>
</evidence>
<evidence type="ECO:0000256" key="2">
    <source>
        <dbReference type="SAM" id="MobiDB-lite"/>
    </source>
</evidence>
<keyword evidence="1" id="KW-0175">Coiled coil</keyword>
<proteinExistence type="predicted"/>
<organism evidence="3 4">
    <name type="scientific">Cladonia borealis</name>
    <dbReference type="NCBI Taxonomy" id="184061"/>
    <lineage>
        <taxon>Eukaryota</taxon>
        <taxon>Fungi</taxon>
        <taxon>Dikarya</taxon>
        <taxon>Ascomycota</taxon>
        <taxon>Pezizomycotina</taxon>
        <taxon>Lecanoromycetes</taxon>
        <taxon>OSLEUM clade</taxon>
        <taxon>Lecanoromycetidae</taxon>
        <taxon>Lecanorales</taxon>
        <taxon>Lecanorineae</taxon>
        <taxon>Cladoniaceae</taxon>
        <taxon>Cladonia</taxon>
    </lineage>
</organism>
<feature type="region of interest" description="Disordered" evidence="2">
    <location>
        <begin position="50"/>
        <end position="75"/>
    </location>
</feature>
<dbReference type="AlphaFoldDB" id="A0AA39R2I4"/>
<name>A0AA39R2I4_9LECA</name>
<dbReference type="Proteomes" id="UP001166286">
    <property type="component" value="Unassembled WGS sequence"/>
</dbReference>
<accession>A0AA39R2I4</accession>
<dbReference type="EMBL" id="JAFEKC020000011">
    <property type="protein sequence ID" value="KAK0512434.1"/>
    <property type="molecule type" value="Genomic_DNA"/>
</dbReference>
<keyword evidence="4" id="KW-1185">Reference proteome</keyword>
<feature type="region of interest" description="Disordered" evidence="2">
    <location>
        <begin position="116"/>
        <end position="135"/>
    </location>
</feature>
<reference evidence="3" key="1">
    <citation type="submission" date="2023-03" db="EMBL/GenBank/DDBJ databases">
        <title>Complete genome of Cladonia borealis.</title>
        <authorList>
            <person name="Park H."/>
        </authorList>
    </citation>
    <scope>NUCLEOTIDE SEQUENCE</scope>
    <source>
        <strain evidence="3">ANT050790</strain>
    </source>
</reference>
<evidence type="ECO:0000313" key="4">
    <source>
        <dbReference type="Proteomes" id="UP001166286"/>
    </source>
</evidence>
<sequence length="366" mass="40582">MAASVTPLESFTHLTDNLPSWLSKLDDLTAQVAEQNARFIRASQFSEHIVKRKHNSTESLRPNDNDNDVPEPPSDIAIITAPEPDTIYNPPNPPFKCLSQASRPKIASTSNAHLIQELKRKRKPGSDVNSTASGRPRYRTRSMVVVYYDGEIQNAFESLVKSIATARNLLRKGKVTATFKARMASMGAEPTPFSSAGGDFAMLNPKLIRSSGFSRTRLGPNMHGDSDVKMVEFDDADKDLETAQNLCEVGAHQFLRDGDCRLEITGTRSRFENVLEIARKEVEKLKLEEENSAKESEMKEEDVTAAQLMENSPVVEVEKRMEPPVVVQTPIKQISIVGTGTIEVDDGSDAESVQIDLSAIRRTRRV</sequence>
<evidence type="ECO:0000256" key="1">
    <source>
        <dbReference type="SAM" id="Coils"/>
    </source>
</evidence>
<feature type="coiled-coil region" evidence="1">
    <location>
        <begin position="268"/>
        <end position="297"/>
    </location>
</feature>